<dbReference type="Proteomes" id="UP001221898">
    <property type="component" value="Unassembled WGS sequence"/>
</dbReference>
<organism evidence="2 3">
    <name type="scientific">Aldrovandia affinis</name>
    <dbReference type="NCBI Taxonomy" id="143900"/>
    <lineage>
        <taxon>Eukaryota</taxon>
        <taxon>Metazoa</taxon>
        <taxon>Chordata</taxon>
        <taxon>Craniata</taxon>
        <taxon>Vertebrata</taxon>
        <taxon>Euteleostomi</taxon>
        <taxon>Actinopterygii</taxon>
        <taxon>Neopterygii</taxon>
        <taxon>Teleostei</taxon>
        <taxon>Notacanthiformes</taxon>
        <taxon>Halosauridae</taxon>
        <taxon>Aldrovandia</taxon>
    </lineage>
</organism>
<dbReference type="AlphaFoldDB" id="A0AAD7WDV9"/>
<name>A0AAD7WDV9_9TELE</name>
<evidence type="ECO:0000256" key="1">
    <source>
        <dbReference type="SAM" id="MobiDB-lite"/>
    </source>
</evidence>
<accession>A0AAD7WDV9</accession>
<protein>
    <submittedName>
        <fullName evidence="2">Uncharacterized protein</fullName>
    </submittedName>
</protein>
<reference evidence="2" key="1">
    <citation type="journal article" date="2023" name="Science">
        <title>Genome structures resolve the early diversification of teleost fishes.</title>
        <authorList>
            <person name="Parey E."/>
            <person name="Louis A."/>
            <person name="Montfort J."/>
            <person name="Bouchez O."/>
            <person name="Roques C."/>
            <person name="Iampietro C."/>
            <person name="Lluch J."/>
            <person name="Castinel A."/>
            <person name="Donnadieu C."/>
            <person name="Desvignes T."/>
            <person name="Floi Bucao C."/>
            <person name="Jouanno E."/>
            <person name="Wen M."/>
            <person name="Mejri S."/>
            <person name="Dirks R."/>
            <person name="Jansen H."/>
            <person name="Henkel C."/>
            <person name="Chen W.J."/>
            <person name="Zahm M."/>
            <person name="Cabau C."/>
            <person name="Klopp C."/>
            <person name="Thompson A.W."/>
            <person name="Robinson-Rechavi M."/>
            <person name="Braasch I."/>
            <person name="Lecointre G."/>
            <person name="Bobe J."/>
            <person name="Postlethwait J.H."/>
            <person name="Berthelot C."/>
            <person name="Roest Crollius H."/>
            <person name="Guiguen Y."/>
        </authorList>
    </citation>
    <scope>NUCLEOTIDE SEQUENCE</scope>
    <source>
        <strain evidence="2">NC1722</strain>
    </source>
</reference>
<feature type="region of interest" description="Disordered" evidence="1">
    <location>
        <begin position="86"/>
        <end position="121"/>
    </location>
</feature>
<sequence length="134" mass="14464">MIFLYEKMMEDSALGCGGTGEGDRNAMDVMQITLEAVHTAVLAALRRVLCGDPAQACWALRRGSGSQECSDRDARRGFGVAVDTEAEPGEISQSCRRDWGPGNSQMRRSLDTSPECNPPRPNPRTVCSVLCPGC</sequence>
<evidence type="ECO:0000313" key="3">
    <source>
        <dbReference type="Proteomes" id="UP001221898"/>
    </source>
</evidence>
<gene>
    <name evidence="2" type="ORF">AAFF_G00068890</name>
</gene>
<evidence type="ECO:0000313" key="2">
    <source>
        <dbReference type="EMBL" id="KAJ8392985.1"/>
    </source>
</evidence>
<keyword evidence="3" id="KW-1185">Reference proteome</keyword>
<dbReference type="EMBL" id="JAINUG010000141">
    <property type="protein sequence ID" value="KAJ8392985.1"/>
    <property type="molecule type" value="Genomic_DNA"/>
</dbReference>
<feature type="compositionally biased region" description="Polar residues" evidence="1">
    <location>
        <begin position="102"/>
        <end position="115"/>
    </location>
</feature>
<proteinExistence type="predicted"/>
<comment type="caution">
    <text evidence="2">The sequence shown here is derived from an EMBL/GenBank/DDBJ whole genome shotgun (WGS) entry which is preliminary data.</text>
</comment>